<feature type="compositionally biased region" description="Low complexity" evidence="1">
    <location>
        <begin position="41"/>
        <end position="55"/>
    </location>
</feature>
<dbReference type="EMBL" id="AP019822">
    <property type="protein sequence ID" value="BBM35789.1"/>
    <property type="molecule type" value="Genomic_DNA"/>
</dbReference>
<evidence type="ECO:0000256" key="1">
    <source>
        <dbReference type="SAM" id="MobiDB-lite"/>
    </source>
</evidence>
<dbReference type="STRING" id="714315.GCA_000516535_00717"/>
<organism evidence="3 4">
    <name type="scientific">Pseudoleptotrichia goodfellowii</name>
    <dbReference type="NCBI Taxonomy" id="157692"/>
    <lineage>
        <taxon>Bacteria</taxon>
        <taxon>Fusobacteriati</taxon>
        <taxon>Fusobacteriota</taxon>
        <taxon>Fusobacteriia</taxon>
        <taxon>Fusobacteriales</taxon>
        <taxon>Leptotrichiaceae</taxon>
        <taxon>Pseudoleptotrichia</taxon>
    </lineage>
</organism>
<dbReference type="GO" id="GO:0042834">
    <property type="term" value="F:peptidoglycan binding"/>
    <property type="evidence" value="ECO:0007669"/>
    <property type="project" value="InterPro"/>
</dbReference>
<reference evidence="3 4" key="1">
    <citation type="submission" date="2019-07" db="EMBL/GenBank/DDBJ databases">
        <title>Complete Genome Sequence of Leptotrichia goodfellowii Strain JCM 16774.</title>
        <authorList>
            <person name="Watanabe S."/>
            <person name="Cui L."/>
        </authorList>
    </citation>
    <scope>NUCLEOTIDE SEQUENCE [LARGE SCALE GENOMIC DNA]</scope>
    <source>
        <strain evidence="3 4">JCM16774</strain>
    </source>
</reference>
<dbReference type="PROSITE" id="PS51724">
    <property type="entry name" value="SPOR"/>
    <property type="match status" value="1"/>
</dbReference>
<evidence type="ECO:0000313" key="3">
    <source>
        <dbReference type="EMBL" id="BBM35789.1"/>
    </source>
</evidence>
<dbReference type="KEGG" id="lgo:JCM16774_0719"/>
<feature type="region of interest" description="Disordered" evidence="1">
    <location>
        <begin position="1"/>
        <end position="138"/>
    </location>
</feature>
<keyword evidence="3" id="KW-0131">Cell cycle</keyword>
<dbReference type="InterPro" id="IPR007730">
    <property type="entry name" value="SPOR-like_dom"/>
</dbReference>
<accession>A0A510J918</accession>
<feature type="compositionally biased region" description="Basic and acidic residues" evidence="1">
    <location>
        <begin position="65"/>
        <end position="133"/>
    </location>
</feature>
<evidence type="ECO:0000313" key="4">
    <source>
        <dbReference type="Proteomes" id="UP000321606"/>
    </source>
</evidence>
<dbReference type="Proteomes" id="UP000321606">
    <property type="component" value="Chromosome"/>
</dbReference>
<feature type="domain" description="SPOR" evidence="2">
    <location>
        <begin position="135"/>
        <end position="213"/>
    </location>
</feature>
<gene>
    <name evidence="3" type="ORF">JCM16774_0719</name>
</gene>
<feature type="compositionally biased region" description="Basic and acidic residues" evidence="1">
    <location>
        <begin position="1"/>
        <end position="38"/>
    </location>
</feature>
<dbReference type="AlphaFoldDB" id="A0A510J918"/>
<dbReference type="Pfam" id="PF05036">
    <property type="entry name" value="SPOR"/>
    <property type="match status" value="1"/>
</dbReference>
<dbReference type="SUPFAM" id="SSF110997">
    <property type="entry name" value="Sporulation related repeat"/>
    <property type="match status" value="1"/>
</dbReference>
<name>A0A510J918_9FUSO</name>
<dbReference type="InterPro" id="IPR036680">
    <property type="entry name" value="SPOR-like_sf"/>
</dbReference>
<dbReference type="GO" id="GO:0051301">
    <property type="term" value="P:cell division"/>
    <property type="evidence" value="ECO:0007669"/>
    <property type="project" value="UniProtKB-KW"/>
</dbReference>
<sequence length="216" mass="23826">MKEKNKKTDEVAKTFDIRKNDFHNSENKGKKTEEEQKAAENTQTNNIQAINTDTAQNNQVQNTENKVEEQKTDAEKEAAAKSEADKKAAEQKNKELEAQKIQKELSEQKKKEVEAAKKAQEKAEAEKKAKEAAAQKTAGRRYLQVATLQTEAAAKKVAAQLGGNFTVQAIKGSSGRTMYRVVSASTDNPQTLSAMESQVKSKLGGSYKYIVRTAGK</sequence>
<proteinExistence type="predicted"/>
<evidence type="ECO:0000259" key="2">
    <source>
        <dbReference type="PROSITE" id="PS51724"/>
    </source>
</evidence>
<protein>
    <submittedName>
        <fullName evidence="3">Sporulation and cell division repeat protein</fullName>
    </submittedName>
</protein>
<keyword evidence="3" id="KW-0132">Cell division</keyword>